<feature type="chain" id="PRO_5008586944" evidence="1">
    <location>
        <begin position="18"/>
        <end position="143"/>
    </location>
</feature>
<protein>
    <submittedName>
        <fullName evidence="2">Uncharacterized protein</fullName>
    </submittedName>
</protein>
<name>A0A1B6KWZ9_9HEMI</name>
<dbReference type="EMBL" id="GEBQ01012599">
    <property type="protein sequence ID" value="JAT27378.1"/>
    <property type="molecule type" value="Transcribed_RNA"/>
</dbReference>
<accession>A0A1B6KWZ9</accession>
<dbReference type="AlphaFoldDB" id="A0A1B6KWZ9"/>
<evidence type="ECO:0000256" key="1">
    <source>
        <dbReference type="SAM" id="SignalP"/>
    </source>
</evidence>
<proteinExistence type="predicted"/>
<evidence type="ECO:0000313" key="2">
    <source>
        <dbReference type="EMBL" id="JAT15967.1"/>
    </source>
</evidence>
<keyword evidence="1" id="KW-0732">Signal</keyword>
<reference evidence="2" key="1">
    <citation type="submission" date="2015-11" db="EMBL/GenBank/DDBJ databases">
        <title>De novo transcriptome assembly of four potential Pierce s Disease insect vectors from Arizona vineyards.</title>
        <authorList>
            <person name="Tassone E.E."/>
        </authorList>
    </citation>
    <scope>NUCLEOTIDE SEQUENCE</scope>
</reference>
<feature type="signal peptide" evidence="1">
    <location>
        <begin position="1"/>
        <end position="17"/>
    </location>
</feature>
<gene>
    <name evidence="3" type="ORF">g.16914</name>
    <name evidence="2" type="ORF">g.16915</name>
</gene>
<evidence type="ECO:0000313" key="3">
    <source>
        <dbReference type="EMBL" id="JAT27378.1"/>
    </source>
</evidence>
<sequence>MNNLLLLPLLLVNCVLSDESNEIDYADIMQISFELKDEIIRPKHDSNWMMKKLQSFNDGFREWIKLVHRGDKYVMWGYDCMKERQGPYHLTLFPVDMLFLVRYYKWDHYDCWRFGKYLEEGKSLWLELKDFVKNRNREQCQEG</sequence>
<organism evidence="2">
    <name type="scientific">Graphocephala atropunctata</name>
    <dbReference type="NCBI Taxonomy" id="36148"/>
    <lineage>
        <taxon>Eukaryota</taxon>
        <taxon>Metazoa</taxon>
        <taxon>Ecdysozoa</taxon>
        <taxon>Arthropoda</taxon>
        <taxon>Hexapoda</taxon>
        <taxon>Insecta</taxon>
        <taxon>Pterygota</taxon>
        <taxon>Neoptera</taxon>
        <taxon>Paraneoptera</taxon>
        <taxon>Hemiptera</taxon>
        <taxon>Auchenorrhyncha</taxon>
        <taxon>Membracoidea</taxon>
        <taxon>Cicadellidae</taxon>
        <taxon>Cicadellinae</taxon>
        <taxon>Cicadellini</taxon>
        <taxon>Graphocephala</taxon>
    </lineage>
</organism>
<dbReference type="EMBL" id="GEBQ01024010">
    <property type="protein sequence ID" value="JAT15967.1"/>
    <property type="molecule type" value="Transcribed_RNA"/>
</dbReference>